<name>A0A9D3RP84_ANGAN</name>
<feature type="region of interest" description="Disordered" evidence="1">
    <location>
        <begin position="62"/>
        <end position="81"/>
    </location>
</feature>
<evidence type="ECO:0000256" key="2">
    <source>
        <dbReference type="SAM" id="Phobius"/>
    </source>
</evidence>
<gene>
    <name evidence="3" type="ORF">ANANG_G00219330</name>
</gene>
<keyword evidence="2" id="KW-0812">Transmembrane</keyword>
<organism evidence="3 4">
    <name type="scientific">Anguilla anguilla</name>
    <name type="common">European freshwater eel</name>
    <name type="synonym">Muraena anguilla</name>
    <dbReference type="NCBI Taxonomy" id="7936"/>
    <lineage>
        <taxon>Eukaryota</taxon>
        <taxon>Metazoa</taxon>
        <taxon>Chordata</taxon>
        <taxon>Craniata</taxon>
        <taxon>Vertebrata</taxon>
        <taxon>Euteleostomi</taxon>
        <taxon>Actinopterygii</taxon>
        <taxon>Neopterygii</taxon>
        <taxon>Teleostei</taxon>
        <taxon>Anguilliformes</taxon>
        <taxon>Anguillidae</taxon>
        <taxon>Anguilla</taxon>
    </lineage>
</organism>
<keyword evidence="2" id="KW-1133">Transmembrane helix</keyword>
<proteinExistence type="predicted"/>
<evidence type="ECO:0000256" key="1">
    <source>
        <dbReference type="SAM" id="MobiDB-lite"/>
    </source>
</evidence>
<reference evidence="3" key="1">
    <citation type="submission" date="2021-01" db="EMBL/GenBank/DDBJ databases">
        <title>A chromosome-scale assembly of European eel, Anguilla anguilla.</title>
        <authorList>
            <person name="Henkel C."/>
            <person name="Jong-Raadsen S.A."/>
            <person name="Dufour S."/>
            <person name="Weltzien F.-A."/>
            <person name="Palstra A.P."/>
            <person name="Pelster B."/>
            <person name="Spaink H.P."/>
            <person name="Van Den Thillart G.E."/>
            <person name="Jansen H."/>
            <person name="Zahm M."/>
            <person name="Klopp C."/>
            <person name="Cedric C."/>
            <person name="Louis A."/>
            <person name="Berthelot C."/>
            <person name="Parey E."/>
            <person name="Roest Crollius H."/>
            <person name="Montfort J."/>
            <person name="Robinson-Rechavi M."/>
            <person name="Bucao C."/>
            <person name="Bouchez O."/>
            <person name="Gislard M."/>
            <person name="Lluch J."/>
            <person name="Milhes M."/>
            <person name="Lampietro C."/>
            <person name="Lopez Roques C."/>
            <person name="Donnadieu C."/>
            <person name="Braasch I."/>
            <person name="Desvignes T."/>
            <person name="Postlethwait J."/>
            <person name="Bobe J."/>
            <person name="Guiguen Y."/>
            <person name="Dirks R."/>
        </authorList>
    </citation>
    <scope>NUCLEOTIDE SEQUENCE</scope>
    <source>
        <strain evidence="3">Tag_6206</strain>
        <tissue evidence="3">Liver</tissue>
    </source>
</reference>
<keyword evidence="2" id="KW-0472">Membrane</keyword>
<comment type="caution">
    <text evidence="3">The sequence shown here is derived from an EMBL/GenBank/DDBJ whole genome shotgun (WGS) entry which is preliminary data.</text>
</comment>
<sequence>MRKPRVGRVVLATCVGSFFLLIFYFQSNLKPAADQDGREGRRPGRSPLQALWSSLPCTCCTSVGGSSWRRSATPTPGSGAS</sequence>
<dbReference type="Proteomes" id="UP001044222">
    <property type="component" value="Chromosome 12"/>
</dbReference>
<evidence type="ECO:0000313" key="4">
    <source>
        <dbReference type="Proteomes" id="UP001044222"/>
    </source>
</evidence>
<evidence type="ECO:0008006" key="5">
    <source>
        <dbReference type="Google" id="ProtNLM"/>
    </source>
</evidence>
<protein>
    <recommendedName>
        <fullName evidence="5">Carbohydrate sulfotransferase</fullName>
    </recommendedName>
</protein>
<keyword evidence="4" id="KW-1185">Reference proteome</keyword>
<evidence type="ECO:0000313" key="3">
    <source>
        <dbReference type="EMBL" id="KAG5838019.1"/>
    </source>
</evidence>
<feature type="transmembrane region" description="Helical" evidence="2">
    <location>
        <begin position="6"/>
        <end position="25"/>
    </location>
</feature>
<accession>A0A9D3RP84</accession>
<dbReference type="AlphaFoldDB" id="A0A9D3RP84"/>
<dbReference type="EMBL" id="JAFIRN010000012">
    <property type="protein sequence ID" value="KAG5838019.1"/>
    <property type="molecule type" value="Genomic_DNA"/>
</dbReference>